<dbReference type="AlphaFoldDB" id="A0A7T5JMM7"/>
<evidence type="ECO:0000313" key="2">
    <source>
        <dbReference type="EMBL" id="QUO40250.1"/>
    </source>
</evidence>
<sequence length="204" mass="24432">MFWKRFLNKKPKGYIRCLGLEEWWLSLTEEQREDCRCVFEYEVNGGKENVDIREIAATSMTRQGLLRIFASGVMNLEFKLQLLDFAEREAVSASDIVELHYIYMTRWKLYKRLWSQNSSWFEHLETYLKKDISIHDDFYEGLKKEGWKALPNYPAFKELALLYERTGRYREAIKNVEEAMAKNVKEETSFERRLKRLTRLETGG</sequence>
<reference evidence="2" key="2">
    <citation type="submission" date="2021-04" db="EMBL/GenBank/DDBJ databases">
        <title>Brevibacillus composti FJAT-54423, complete genome.</title>
        <authorList>
            <person name="Tang R."/>
        </authorList>
    </citation>
    <scope>NUCLEOTIDE SEQUENCE</scope>
    <source>
        <strain evidence="2">FJAT-54424</strain>
    </source>
</reference>
<accession>A0A7T5JMM7</accession>
<proteinExistence type="predicted"/>
<gene>
    <name evidence="1" type="ORF">JD108_14770</name>
    <name evidence="2" type="ORF">KDJ56_14715</name>
</gene>
<dbReference type="RefSeq" id="WP_198826801.1">
    <property type="nucleotide sequence ID" value="NZ_CP066308.1"/>
</dbReference>
<name>A0A7T5JMM7_9BACL</name>
<reference evidence="1 3" key="1">
    <citation type="submission" date="2020-12" db="EMBL/GenBank/DDBJ databases">
        <title>strain FJAT-54423T represents a novel species of the genus Brevibacillus.</title>
        <authorList>
            <person name="Tang R."/>
        </authorList>
    </citation>
    <scope>NUCLEOTIDE SEQUENCE [LARGE SCALE GENOMIC DNA]</scope>
    <source>
        <strain evidence="1 3">FJAT-54423</strain>
    </source>
</reference>
<dbReference type="Proteomes" id="UP000677234">
    <property type="component" value="Chromosome"/>
</dbReference>
<evidence type="ECO:0008006" key="5">
    <source>
        <dbReference type="Google" id="ProtNLM"/>
    </source>
</evidence>
<dbReference type="EMBL" id="CP066308">
    <property type="protein sequence ID" value="QQE73171.1"/>
    <property type="molecule type" value="Genomic_DNA"/>
</dbReference>
<protein>
    <recommendedName>
        <fullName evidence="5">Tetratricopeptide repeat protein</fullName>
    </recommendedName>
</protein>
<dbReference type="EMBL" id="CP073708">
    <property type="protein sequence ID" value="QUO40250.1"/>
    <property type="molecule type" value="Genomic_DNA"/>
</dbReference>
<evidence type="ECO:0000313" key="4">
    <source>
        <dbReference type="Proteomes" id="UP000677234"/>
    </source>
</evidence>
<dbReference type="KEGG" id="bcop:JD108_14770"/>
<organism evidence="1 3">
    <name type="scientific">Brevibacillus composti</name>
    <dbReference type="NCBI Taxonomy" id="2796470"/>
    <lineage>
        <taxon>Bacteria</taxon>
        <taxon>Bacillati</taxon>
        <taxon>Bacillota</taxon>
        <taxon>Bacilli</taxon>
        <taxon>Bacillales</taxon>
        <taxon>Paenibacillaceae</taxon>
        <taxon>Brevibacillus</taxon>
    </lineage>
</organism>
<keyword evidence="4" id="KW-1185">Reference proteome</keyword>
<dbReference type="Proteomes" id="UP000595847">
    <property type="component" value="Chromosome"/>
</dbReference>
<evidence type="ECO:0000313" key="1">
    <source>
        <dbReference type="EMBL" id="QQE73171.1"/>
    </source>
</evidence>
<evidence type="ECO:0000313" key="3">
    <source>
        <dbReference type="Proteomes" id="UP000595847"/>
    </source>
</evidence>